<dbReference type="CDD" id="cd00167">
    <property type="entry name" value="SANT"/>
    <property type="match status" value="2"/>
</dbReference>
<feature type="domain" description="HTH myb-type" evidence="9">
    <location>
        <begin position="67"/>
        <end position="118"/>
    </location>
</feature>
<dbReference type="PANTHER" id="PTHR47996:SF1">
    <property type="entry name" value="MYB TRANSCRIPTION FACTOR"/>
    <property type="match status" value="1"/>
</dbReference>
<evidence type="ECO:0000256" key="5">
    <source>
        <dbReference type="ARBA" id="ARBA00023163"/>
    </source>
</evidence>
<evidence type="ECO:0000256" key="3">
    <source>
        <dbReference type="ARBA" id="ARBA00023015"/>
    </source>
</evidence>
<evidence type="ECO:0000256" key="1">
    <source>
        <dbReference type="ARBA" id="ARBA00004123"/>
    </source>
</evidence>
<keyword evidence="6" id="KW-0539">Nucleus</keyword>
<evidence type="ECO:0000259" key="9">
    <source>
        <dbReference type="PROSITE" id="PS51294"/>
    </source>
</evidence>
<dbReference type="EMBL" id="CM017325">
    <property type="protein sequence ID" value="KAE8056819.1"/>
    <property type="molecule type" value="Genomic_DNA"/>
</dbReference>
<dbReference type="InterPro" id="IPR001005">
    <property type="entry name" value="SANT/Myb"/>
</dbReference>
<dbReference type="FunFam" id="1.10.10.60:FF:000060">
    <property type="entry name" value="MYB transcription factor"/>
    <property type="match status" value="1"/>
</dbReference>
<dbReference type="OrthoDB" id="2143914at2759"/>
<dbReference type="AlphaFoldDB" id="A0A5N6R747"/>
<evidence type="ECO:0000256" key="4">
    <source>
        <dbReference type="ARBA" id="ARBA00023125"/>
    </source>
</evidence>
<dbReference type="InterPro" id="IPR009057">
    <property type="entry name" value="Homeodomain-like_sf"/>
</dbReference>
<comment type="subcellular location">
    <subcellularLocation>
        <location evidence="1">Nucleus</location>
    </subcellularLocation>
</comment>
<reference evidence="10 11" key="1">
    <citation type="submission" date="2019-06" db="EMBL/GenBank/DDBJ databases">
        <title>A chromosomal-level reference genome of Carpinus fangiana (Coryloideae, Betulaceae).</title>
        <authorList>
            <person name="Yang X."/>
            <person name="Wang Z."/>
            <person name="Zhang L."/>
            <person name="Hao G."/>
            <person name="Liu J."/>
            <person name="Yang Y."/>
        </authorList>
    </citation>
    <scope>NUCLEOTIDE SEQUENCE [LARGE SCALE GENOMIC DNA]</scope>
    <source>
        <strain evidence="10">Cfa_2016G</strain>
        <tissue evidence="10">Leaf</tissue>
    </source>
</reference>
<dbReference type="FunFam" id="1.10.10.60:FF:000351">
    <property type="entry name" value="Transcription factor GAMYB"/>
    <property type="match status" value="1"/>
</dbReference>
<dbReference type="GO" id="GO:0005634">
    <property type="term" value="C:nucleus"/>
    <property type="evidence" value="ECO:0007669"/>
    <property type="project" value="UniProtKB-SubCell"/>
</dbReference>
<feature type="region of interest" description="Disordered" evidence="7">
    <location>
        <begin position="275"/>
        <end position="296"/>
    </location>
</feature>
<keyword evidence="4" id="KW-0238">DNA-binding</keyword>
<dbReference type="Proteomes" id="UP000327013">
    <property type="component" value="Chromosome 5"/>
</dbReference>
<feature type="compositionally biased region" description="Polar residues" evidence="7">
    <location>
        <begin position="278"/>
        <end position="291"/>
    </location>
</feature>
<proteinExistence type="predicted"/>
<organism evidence="10 11">
    <name type="scientific">Carpinus fangiana</name>
    <dbReference type="NCBI Taxonomy" id="176857"/>
    <lineage>
        <taxon>Eukaryota</taxon>
        <taxon>Viridiplantae</taxon>
        <taxon>Streptophyta</taxon>
        <taxon>Embryophyta</taxon>
        <taxon>Tracheophyta</taxon>
        <taxon>Spermatophyta</taxon>
        <taxon>Magnoliopsida</taxon>
        <taxon>eudicotyledons</taxon>
        <taxon>Gunneridae</taxon>
        <taxon>Pentapetalae</taxon>
        <taxon>rosids</taxon>
        <taxon>fabids</taxon>
        <taxon>Fagales</taxon>
        <taxon>Betulaceae</taxon>
        <taxon>Carpinus</taxon>
    </lineage>
</organism>
<dbReference type="InterPro" id="IPR017930">
    <property type="entry name" value="Myb_dom"/>
</dbReference>
<keyword evidence="2" id="KW-0677">Repeat</keyword>
<evidence type="ECO:0000256" key="2">
    <source>
        <dbReference type="ARBA" id="ARBA00022737"/>
    </source>
</evidence>
<sequence>MERQSSDIHKTYLKKGPWTAEEDDVLINYVQKYGPRDWSSLRSKGLLPRTGKSCRLRWVNKLRPNLKTGCKFSAEEERVAIELQAQFGNKWAKIATYLPGRTDNDVKNFWSTRRKRLERILKTPPPNSQKKDRGKDLVFHEPPLLEVPACNSTPMEERSLSYKNYEDQCQYPYPENSQEYKILEMPDLVRPNPKILGANLHIHEVTPIDMAGSLAFSSEDPFSQLSQPQVDLSLIPECREATLEPWDPNFLGMFRHSKTSETESGQFTATIPPLELTGNAQNRYQQEGNENPPSPDIYFDEMFDCLEPLPNSD</sequence>
<dbReference type="Pfam" id="PF13921">
    <property type="entry name" value="Myb_DNA-bind_6"/>
    <property type="match status" value="1"/>
</dbReference>
<gene>
    <name evidence="10" type="ORF">FH972_013556</name>
</gene>
<keyword evidence="3" id="KW-0805">Transcription regulation</keyword>
<dbReference type="SUPFAM" id="SSF46689">
    <property type="entry name" value="Homeodomain-like"/>
    <property type="match status" value="1"/>
</dbReference>
<name>A0A5N6R747_9ROSI</name>
<dbReference type="Gene3D" id="1.10.10.60">
    <property type="entry name" value="Homeodomain-like"/>
    <property type="match status" value="2"/>
</dbReference>
<keyword evidence="5" id="KW-0804">Transcription</keyword>
<feature type="domain" description="HTH myb-type" evidence="9">
    <location>
        <begin position="13"/>
        <end position="66"/>
    </location>
</feature>
<keyword evidence="11" id="KW-1185">Reference proteome</keyword>
<feature type="domain" description="Myb-like" evidence="8">
    <location>
        <begin position="71"/>
        <end position="114"/>
    </location>
</feature>
<dbReference type="PROSITE" id="PS50090">
    <property type="entry name" value="MYB_LIKE"/>
    <property type="match status" value="2"/>
</dbReference>
<protein>
    <submittedName>
        <fullName evidence="10">Uncharacterized protein</fullName>
    </submittedName>
</protein>
<dbReference type="PANTHER" id="PTHR47996">
    <property type="entry name" value="TRANSCRIPTION FACTOR DUO1"/>
    <property type="match status" value="1"/>
</dbReference>
<evidence type="ECO:0000256" key="7">
    <source>
        <dbReference type="SAM" id="MobiDB-lite"/>
    </source>
</evidence>
<evidence type="ECO:0000313" key="10">
    <source>
        <dbReference type="EMBL" id="KAE8056819.1"/>
    </source>
</evidence>
<dbReference type="PROSITE" id="PS51294">
    <property type="entry name" value="HTH_MYB"/>
    <property type="match status" value="2"/>
</dbReference>
<evidence type="ECO:0000256" key="6">
    <source>
        <dbReference type="ARBA" id="ARBA00023242"/>
    </source>
</evidence>
<evidence type="ECO:0000259" key="8">
    <source>
        <dbReference type="PROSITE" id="PS50090"/>
    </source>
</evidence>
<dbReference type="GO" id="GO:0003677">
    <property type="term" value="F:DNA binding"/>
    <property type="evidence" value="ECO:0007669"/>
    <property type="project" value="UniProtKB-KW"/>
</dbReference>
<dbReference type="SMART" id="SM00717">
    <property type="entry name" value="SANT"/>
    <property type="match status" value="2"/>
</dbReference>
<evidence type="ECO:0000313" key="11">
    <source>
        <dbReference type="Proteomes" id="UP000327013"/>
    </source>
</evidence>
<dbReference type="InterPro" id="IPR053106">
    <property type="entry name" value="Plant_Male-Germline_Reg_TFs"/>
</dbReference>
<feature type="domain" description="Myb-like" evidence="8">
    <location>
        <begin position="10"/>
        <end position="62"/>
    </location>
</feature>
<accession>A0A5N6R747</accession>